<gene>
    <name evidence="2" type="ORF">HMPREF9448_02390</name>
</gene>
<dbReference type="Pfam" id="PF01966">
    <property type="entry name" value="HD"/>
    <property type="match status" value="1"/>
</dbReference>
<dbReference type="Gene3D" id="1.10.3210.10">
    <property type="entry name" value="Hypothetical protein af1432"/>
    <property type="match status" value="1"/>
</dbReference>
<dbReference type="PATRIC" id="fig|742726.3.peg.2500"/>
<accession>K0WW52</accession>
<evidence type="ECO:0000259" key="1">
    <source>
        <dbReference type="SMART" id="SM00471"/>
    </source>
</evidence>
<dbReference type="SMART" id="SM00471">
    <property type="entry name" value="HDc"/>
    <property type="match status" value="1"/>
</dbReference>
<sequence>MTTMNIQQIFEKYYQPGTPLYNSVWSHSKLVAEKALKLAQVHPELNIDSDFVYEAAMLHDIGVYLTHAPSIYCTGEEPYIRHGIIGAELLRNEGYPKHALVCERHTGTGLTVDDIISQNLPLPHRDMCPISLEEKLVCFADKFYSKSTPDQEKPFDKVRKSVAKYGDASLHRFDEMATLFL</sequence>
<dbReference type="Proteomes" id="UP000006044">
    <property type="component" value="Unassembled WGS sequence"/>
</dbReference>
<dbReference type="InterPro" id="IPR006675">
    <property type="entry name" value="HDIG_dom"/>
</dbReference>
<reference evidence="2 3" key="1">
    <citation type="submission" date="2012-08" db="EMBL/GenBank/DDBJ databases">
        <title>The Genome Sequence of Barnesiella intestinihominis YIT 11860.</title>
        <authorList>
            <consortium name="The Broad Institute Genome Sequencing Platform"/>
            <person name="Earl A."/>
            <person name="Ward D."/>
            <person name="Feldgarden M."/>
            <person name="Gevers D."/>
            <person name="Morotomi M."/>
            <person name="Walker B."/>
            <person name="Young S.K."/>
            <person name="Zeng Q."/>
            <person name="Gargeya S."/>
            <person name="Fitzgerald M."/>
            <person name="Haas B."/>
            <person name="Abouelleil A."/>
            <person name="Alvarado L."/>
            <person name="Arachchi H.M."/>
            <person name="Berlin A.M."/>
            <person name="Chapman S.B."/>
            <person name="Goldberg J."/>
            <person name="Griggs A."/>
            <person name="Gujja S."/>
            <person name="Hansen M."/>
            <person name="Howarth C."/>
            <person name="Imamovic A."/>
            <person name="Larimer J."/>
            <person name="McCowen C."/>
            <person name="Montmayeur A."/>
            <person name="Murphy C."/>
            <person name="Neiman D."/>
            <person name="Pearson M."/>
            <person name="Priest M."/>
            <person name="Roberts A."/>
            <person name="Saif S."/>
            <person name="Shea T."/>
            <person name="Sisk P."/>
            <person name="Sykes S."/>
            <person name="Wortman J."/>
            <person name="Nusbaum C."/>
            <person name="Birren B."/>
        </authorList>
    </citation>
    <scope>NUCLEOTIDE SEQUENCE [LARGE SCALE GENOMIC DNA]</scope>
    <source>
        <strain evidence="2 3">YIT 11860</strain>
    </source>
</reference>
<name>K0WW52_9BACT</name>
<proteinExistence type="predicted"/>
<dbReference type="NCBIfam" id="TIGR00277">
    <property type="entry name" value="HDIG"/>
    <property type="match status" value="1"/>
</dbReference>
<keyword evidence="3" id="KW-1185">Reference proteome</keyword>
<evidence type="ECO:0000313" key="2">
    <source>
        <dbReference type="EMBL" id="EJZ62476.1"/>
    </source>
</evidence>
<dbReference type="eggNOG" id="COG1713">
    <property type="taxonomic scope" value="Bacteria"/>
</dbReference>
<dbReference type="PANTHER" id="PTHR35795">
    <property type="entry name" value="SLR1885 PROTEIN"/>
    <property type="match status" value="1"/>
</dbReference>
<dbReference type="AlphaFoldDB" id="K0WW52"/>
<organism evidence="2 3">
    <name type="scientific">Barnesiella intestinihominis YIT 11860</name>
    <dbReference type="NCBI Taxonomy" id="742726"/>
    <lineage>
        <taxon>Bacteria</taxon>
        <taxon>Pseudomonadati</taxon>
        <taxon>Bacteroidota</taxon>
        <taxon>Bacteroidia</taxon>
        <taxon>Bacteroidales</taxon>
        <taxon>Barnesiellaceae</taxon>
        <taxon>Barnesiella</taxon>
    </lineage>
</organism>
<dbReference type="InterPro" id="IPR006674">
    <property type="entry name" value="HD_domain"/>
</dbReference>
<comment type="caution">
    <text evidence="2">The sequence shown here is derived from an EMBL/GenBank/DDBJ whole genome shotgun (WGS) entry which is preliminary data.</text>
</comment>
<dbReference type="PANTHER" id="PTHR35795:SF1">
    <property type="entry name" value="BIS(5'-NUCLEOSYL)-TETRAPHOSPHATASE, SYMMETRICAL"/>
    <property type="match status" value="1"/>
</dbReference>
<feature type="domain" description="HD/PDEase" evidence="1">
    <location>
        <begin position="20"/>
        <end position="155"/>
    </location>
</feature>
<dbReference type="SUPFAM" id="SSF109604">
    <property type="entry name" value="HD-domain/PDEase-like"/>
    <property type="match status" value="1"/>
</dbReference>
<dbReference type="STRING" id="742726.HMPREF9448_02390"/>
<dbReference type="HOGENOM" id="CLU_073842_0_1_10"/>
<evidence type="ECO:0000313" key="3">
    <source>
        <dbReference type="Proteomes" id="UP000006044"/>
    </source>
</evidence>
<dbReference type="CDD" id="cd00077">
    <property type="entry name" value="HDc"/>
    <property type="match status" value="1"/>
</dbReference>
<dbReference type="InterPro" id="IPR003607">
    <property type="entry name" value="HD/PDEase_dom"/>
</dbReference>
<dbReference type="InterPro" id="IPR051094">
    <property type="entry name" value="Diverse_Catalytic_Enzymes"/>
</dbReference>
<protein>
    <recommendedName>
        <fullName evidence="1">HD/PDEase domain-containing protein</fullName>
    </recommendedName>
</protein>
<dbReference type="EMBL" id="ADLE01000016">
    <property type="protein sequence ID" value="EJZ62476.1"/>
    <property type="molecule type" value="Genomic_DNA"/>
</dbReference>